<dbReference type="GO" id="GO:0003677">
    <property type="term" value="F:DNA binding"/>
    <property type="evidence" value="ECO:0007669"/>
    <property type="project" value="UniProtKB-KW"/>
</dbReference>
<dbReference type="Proteomes" id="UP000478571">
    <property type="component" value="Unassembled WGS sequence"/>
</dbReference>
<keyword evidence="7" id="KW-0032">Aminotransferase</keyword>
<keyword evidence="7" id="KW-0808">Transferase</keyword>
<dbReference type="InterPro" id="IPR051446">
    <property type="entry name" value="HTH_trans_reg/aminotransferase"/>
</dbReference>
<organism evidence="7 8">
    <name type="scientific">Vibrio tetraodonis subsp. pristinus</name>
    <dbReference type="NCBI Taxonomy" id="2695891"/>
    <lineage>
        <taxon>Bacteria</taxon>
        <taxon>Pseudomonadati</taxon>
        <taxon>Pseudomonadota</taxon>
        <taxon>Gammaproteobacteria</taxon>
        <taxon>Vibrionales</taxon>
        <taxon>Vibrionaceae</taxon>
        <taxon>Vibrio</taxon>
    </lineage>
</organism>
<comment type="caution">
    <text evidence="7">The sequence shown here is derived from an EMBL/GenBank/DDBJ whole genome shotgun (WGS) entry which is preliminary data.</text>
</comment>
<dbReference type="Pfam" id="PF00155">
    <property type="entry name" value="Aminotran_1_2"/>
    <property type="match status" value="1"/>
</dbReference>
<dbReference type="SUPFAM" id="SSF53383">
    <property type="entry name" value="PLP-dependent transferases"/>
    <property type="match status" value="1"/>
</dbReference>
<dbReference type="InterPro" id="IPR004839">
    <property type="entry name" value="Aminotransferase_I/II_large"/>
</dbReference>
<evidence type="ECO:0000313" key="8">
    <source>
        <dbReference type="Proteomes" id="UP000478571"/>
    </source>
</evidence>
<reference evidence="7 8" key="1">
    <citation type="submission" date="2020-01" db="EMBL/GenBank/DDBJ databases">
        <title>Draft Genome Sequence of Vibrio sp. strain OCN044, Isolated from a Healthy Coral at Palmyra Atoll.</title>
        <authorList>
            <person name="Videau P."/>
            <person name="Loughran R."/>
            <person name="Esquivel A."/>
            <person name="Deadmond M."/>
            <person name="Paddock B.E."/>
            <person name="Saw J.H."/>
            <person name="Ushijima B."/>
        </authorList>
    </citation>
    <scope>NUCLEOTIDE SEQUENCE [LARGE SCALE GENOMIC DNA]</scope>
    <source>
        <strain evidence="7 8">OCN044</strain>
    </source>
</reference>
<dbReference type="Gene3D" id="3.40.640.10">
    <property type="entry name" value="Type I PLP-dependent aspartate aminotransferase-like (Major domain)"/>
    <property type="match status" value="1"/>
</dbReference>
<dbReference type="InterPro" id="IPR000524">
    <property type="entry name" value="Tscrpt_reg_HTH_GntR"/>
</dbReference>
<dbReference type="PANTHER" id="PTHR46577:SF2">
    <property type="entry name" value="TRANSCRIPTIONAL REGULATORY PROTEIN"/>
    <property type="match status" value="1"/>
</dbReference>
<dbReference type="PROSITE" id="PS50949">
    <property type="entry name" value="HTH_GNTR"/>
    <property type="match status" value="1"/>
</dbReference>
<dbReference type="InterPro" id="IPR036390">
    <property type="entry name" value="WH_DNA-bd_sf"/>
</dbReference>
<evidence type="ECO:0000256" key="2">
    <source>
        <dbReference type="ARBA" id="ARBA00022898"/>
    </source>
</evidence>
<dbReference type="SUPFAM" id="SSF46785">
    <property type="entry name" value="Winged helix' DNA-binding domain"/>
    <property type="match status" value="1"/>
</dbReference>
<keyword evidence="3" id="KW-0805">Transcription regulation</keyword>
<dbReference type="EMBL" id="WWEU01000004">
    <property type="protein sequence ID" value="MYM60153.1"/>
    <property type="molecule type" value="Genomic_DNA"/>
</dbReference>
<protein>
    <submittedName>
        <fullName evidence="7">Aminotransferase class I/II-fold pyridoxal phosphate-dependent enzyme</fullName>
    </submittedName>
</protein>
<keyword evidence="5" id="KW-0804">Transcription</keyword>
<dbReference type="InterPro" id="IPR015421">
    <property type="entry name" value="PyrdxlP-dep_Trfase_major"/>
</dbReference>
<accession>A0A6L8LXD4</accession>
<dbReference type="AlphaFoldDB" id="A0A6L8LXD4"/>
<comment type="similarity">
    <text evidence="1">In the C-terminal section; belongs to the class-I pyridoxal-phosphate-dependent aminotransferase family.</text>
</comment>
<feature type="domain" description="HTH gntR-type" evidence="6">
    <location>
        <begin position="4"/>
        <end position="72"/>
    </location>
</feature>
<evidence type="ECO:0000256" key="4">
    <source>
        <dbReference type="ARBA" id="ARBA00023125"/>
    </source>
</evidence>
<dbReference type="Gene3D" id="1.10.10.10">
    <property type="entry name" value="Winged helix-like DNA-binding domain superfamily/Winged helix DNA-binding domain"/>
    <property type="match status" value="1"/>
</dbReference>
<dbReference type="Pfam" id="PF00392">
    <property type="entry name" value="GntR"/>
    <property type="match status" value="1"/>
</dbReference>
<gene>
    <name evidence="7" type="ORF">GTG28_13040</name>
</gene>
<keyword evidence="8" id="KW-1185">Reference proteome</keyword>
<keyword evidence="4" id="KW-0238">DNA-binding</keyword>
<dbReference type="GO" id="GO:0030170">
    <property type="term" value="F:pyridoxal phosphate binding"/>
    <property type="evidence" value="ECO:0007669"/>
    <property type="project" value="InterPro"/>
</dbReference>
<dbReference type="RefSeq" id="WP_160930477.1">
    <property type="nucleotide sequence ID" value="NZ_WWEU01000004.1"/>
</dbReference>
<dbReference type="InterPro" id="IPR015424">
    <property type="entry name" value="PyrdxlP-dep_Trfase"/>
</dbReference>
<dbReference type="Gene3D" id="3.90.1150.10">
    <property type="entry name" value="Aspartate Aminotransferase, domain 1"/>
    <property type="match status" value="1"/>
</dbReference>
<evidence type="ECO:0000256" key="1">
    <source>
        <dbReference type="ARBA" id="ARBA00005384"/>
    </source>
</evidence>
<dbReference type="CDD" id="cd00609">
    <property type="entry name" value="AAT_like"/>
    <property type="match status" value="1"/>
</dbReference>
<dbReference type="InterPro" id="IPR036388">
    <property type="entry name" value="WH-like_DNA-bd_sf"/>
</dbReference>
<evidence type="ECO:0000259" key="6">
    <source>
        <dbReference type="PROSITE" id="PS50949"/>
    </source>
</evidence>
<dbReference type="InterPro" id="IPR015422">
    <property type="entry name" value="PyrdxlP-dep_Trfase_small"/>
</dbReference>
<evidence type="ECO:0000313" key="7">
    <source>
        <dbReference type="EMBL" id="MYM60153.1"/>
    </source>
</evidence>
<evidence type="ECO:0000256" key="3">
    <source>
        <dbReference type="ARBA" id="ARBA00023015"/>
    </source>
</evidence>
<proteinExistence type="inferred from homology"/>
<name>A0A6L8LXD4_9VIBR</name>
<dbReference type="GO" id="GO:0003700">
    <property type="term" value="F:DNA-binding transcription factor activity"/>
    <property type="evidence" value="ECO:0007669"/>
    <property type="project" value="InterPro"/>
</dbReference>
<dbReference type="PANTHER" id="PTHR46577">
    <property type="entry name" value="HTH-TYPE TRANSCRIPTIONAL REGULATORY PROTEIN GABR"/>
    <property type="match status" value="1"/>
</dbReference>
<keyword evidence="2" id="KW-0663">Pyridoxal phosphate</keyword>
<dbReference type="SMART" id="SM00345">
    <property type="entry name" value="HTH_GNTR"/>
    <property type="match status" value="1"/>
</dbReference>
<evidence type="ECO:0000256" key="5">
    <source>
        <dbReference type="ARBA" id="ARBA00023163"/>
    </source>
</evidence>
<sequence>MGKICKFLLVKQYIEDKISSGVYQHEEKLPSIRRLCLALNVSKNTVIRAYQDMDAAGLIYSTPKSGYRVKVPMKIGLEQQGPRPIDLLSTSKEILQYPEKKECLATGSAHPNVNSSAIKSLYAEIGRHSRKQSQMPSHYQLPPGNRTLVKQLTKISLELNVETSPKQLAVTHGAQQAISLALRAITKPGDIVAVESPCYFGNLLLLESLGLKVVEITSCIQHGMEPEALERAVTDWPIKAILVTPSFSNPTGSRMPLARRLEILSVSKTIPIIEDDVFAALGYDNNIMPLKTLDKQNRVIYVNSLSKVLDSRLRIGWIIAGQYHSKIEKYLISDNMGSLNLIQSAVGDFLSKGKYRQHVNKMRRVYQYNVRQFSNLLSLALNRYDDLRGGFHLSQPQGSFLIWLTLPKAVDTFELYQECRKNRISILPGKVFTTGKQFRQSVRLSCANFEDTELWKMGINRLALLIHEQVYKARQH</sequence>
<dbReference type="CDD" id="cd07377">
    <property type="entry name" value="WHTH_GntR"/>
    <property type="match status" value="1"/>
</dbReference>
<dbReference type="GO" id="GO:0008483">
    <property type="term" value="F:transaminase activity"/>
    <property type="evidence" value="ECO:0007669"/>
    <property type="project" value="UniProtKB-KW"/>
</dbReference>